<organism evidence="2 5">
    <name type="scientific">Hydrogenophaga crassostreae</name>
    <dbReference type="NCBI Taxonomy" id="1763535"/>
    <lineage>
        <taxon>Bacteria</taxon>
        <taxon>Pseudomonadati</taxon>
        <taxon>Pseudomonadota</taxon>
        <taxon>Betaproteobacteria</taxon>
        <taxon>Burkholderiales</taxon>
        <taxon>Comamonadaceae</taxon>
        <taxon>Hydrogenophaga</taxon>
    </lineage>
</organism>
<proteinExistence type="predicted"/>
<dbReference type="EMBL" id="CP017476">
    <property type="protein sequence ID" value="AOW14378.1"/>
    <property type="molecule type" value="Genomic_DNA"/>
</dbReference>
<evidence type="ECO:0000313" key="2">
    <source>
        <dbReference type="EMBL" id="AOW14378.1"/>
    </source>
</evidence>
<accession>A0A162W3K0</accession>
<evidence type="ECO:0000313" key="5">
    <source>
        <dbReference type="Proteomes" id="UP000185680"/>
    </source>
</evidence>
<dbReference type="PROSITE" id="PS51184">
    <property type="entry name" value="JMJC"/>
    <property type="match status" value="1"/>
</dbReference>
<dbReference type="STRING" id="1763535.LPB072_17585"/>
<evidence type="ECO:0000259" key="1">
    <source>
        <dbReference type="PROSITE" id="PS51184"/>
    </source>
</evidence>
<keyword evidence="4" id="KW-1185">Reference proteome</keyword>
<dbReference type="Proteomes" id="UP000185680">
    <property type="component" value="Chromosome"/>
</dbReference>
<evidence type="ECO:0000313" key="4">
    <source>
        <dbReference type="Proteomes" id="UP000185657"/>
    </source>
</evidence>
<dbReference type="PANTHER" id="PTHR12461:SF105">
    <property type="entry name" value="HYPOXIA-INDUCIBLE FACTOR 1-ALPHA INHIBITOR"/>
    <property type="match status" value="1"/>
</dbReference>
<reference evidence="3 4" key="1">
    <citation type="submission" date="2016-02" db="EMBL/GenBank/DDBJ databases">
        <title>Draft genome sequence of Hydrogenophaga sp. LPB0072.</title>
        <authorList>
            <person name="Shin S.-K."/>
            <person name="Yi H."/>
        </authorList>
    </citation>
    <scope>NUCLEOTIDE SEQUENCE [LARGE SCALE GENOMIC DNA]</scope>
    <source>
        <strain evidence="3 4">LPB0072</strain>
    </source>
</reference>
<dbReference type="InterPro" id="IPR041667">
    <property type="entry name" value="Cupin_8"/>
</dbReference>
<dbReference type="InterPro" id="IPR003347">
    <property type="entry name" value="JmjC_dom"/>
</dbReference>
<dbReference type="KEGG" id="hyl:LPB072_17585"/>
<sequence length="334" mass="37304">MQSETQTEFSCDFAPLFDPPLGQVDVVSGITKEAFESNYRRPRRPVIIDDGAKAWPALKRWQDPAYLVAAAGHRPAFVRDLDAGNIDSASYHEAYQEVRLDELVERLFSDQPPAWYLTQGLIMRGDGLGSMLGRSCWPASLPELACDLVEPPFWPQESLTECNLWLGPGGQSSGLHYDEYDNLNGVVLGSKRWLLFPHDQAKVLLNGARGRDSIAPGFHFSQADRFANERGRARGYECITRPGQLLYVPAGMWHQVFSSNGPSLAVNYWYLSLPRDAVRSAVLHARRYSGFAARKRFLLVLGVIAAKVMLKTAQYGFGKRAPSEIQIGQPGYRL</sequence>
<name>A0A162W3K0_9BURK</name>
<gene>
    <name evidence="2" type="ORF">LPB072_17585</name>
    <name evidence="3" type="ORF">LPB72_03450</name>
</gene>
<evidence type="ECO:0000313" key="3">
    <source>
        <dbReference type="EMBL" id="OAD43597.1"/>
    </source>
</evidence>
<dbReference type="OrthoDB" id="479699at2"/>
<dbReference type="Gene3D" id="2.60.120.650">
    <property type="entry name" value="Cupin"/>
    <property type="match status" value="1"/>
</dbReference>
<dbReference type="AlphaFoldDB" id="A0A162W3K0"/>
<dbReference type="SUPFAM" id="SSF51197">
    <property type="entry name" value="Clavaminate synthase-like"/>
    <property type="match status" value="1"/>
</dbReference>
<dbReference type="EMBL" id="LVWD01000003">
    <property type="protein sequence ID" value="OAD43597.1"/>
    <property type="molecule type" value="Genomic_DNA"/>
</dbReference>
<dbReference type="RefSeq" id="WP_066085751.1">
    <property type="nucleotide sequence ID" value="NZ_CP017476.1"/>
</dbReference>
<protein>
    <recommendedName>
        <fullName evidence="1">JmjC domain-containing protein</fullName>
    </recommendedName>
</protein>
<dbReference type="PANTHER" id="PTHR12461">
    <property type="entry name" value="HYPOXIA-INDUCIBLE FACTOR 1 ALPHA INHIBITOR-RELATED"/>
    <property type="match status" value="1"/>
</dbReference>
<dbReference type="Pfam" id="PF13621">
    <property type="entry name" value="Cupin_8"/>
    <property type="match status" value="1"/>
</dbReference>
<dbReference type="Proteomes" id="UP000185657">
    <property type="component" value="Unassembled WGS sequence"/>
</dbReference>
<reference evidence="2 5" key="2">
    <citation type="submission" date="2016-10" db="EMBL/GenBank/DDBJ databases">
        <title>Hydorgenophaga sp. LPB0072 isolated from gastropod.</title>
        <authorList>
            <person name="Kim E."/>
            <person name="Yi H."/>
        </authorList>
    </citation>
    <scope>NUCLEOTIDE SEQUENCE [LARGE SCALE GENOMIC DNA]</scope>
    <source>
        <strain evidence="2 5">LPB0072</strain>
    </source>
</reference>
<dbReference type="SMART" id="SM00558">
    <property type="entry name" value="JmjC"/>
    <property type="match status" value="1"/>
</dbReference>
<feature type="domain" description="JmjC" evidence="1">
    <location>
        <begin position="139"/>
        <end position="287"/>
    </location>
</feature>